<accession>A0A378X9R3</accession>
<evidence type="ECO:0000256" key="3">
    <source>
        <dbReference type="ARBA" id="ARBA00022692"/>
    </source>
</evidence>
<feature type="transmembrane region" description="Helical" evidence="6">
    <location>
        <begin position="156"/>
        <end position="175"/>
    </location>
</feature>
<feature type="transmembrane region" description="Helical" evidence="6">
    <location>
        <begin position="187"/>
        <end position="206"/>
    </location>
</feature>
<dbReference type="NCBIfam" id="NF008450">
    <property type="entry name" value="PRK11301.1"/>
    <property type="match status" value="1"/>
</dbReference>
<feature type="transmembrane region" description="Helical" evidence="6">
    <location>
        <begin position="40"/>
        <end position="61"/>
    </location>
</feature>
<feature type="transmembrane region" description="Helical" evidence="6">
    <location>
        <begin position="253"/>
        <end position="272"/>
    </location>
</feature>
<dbReference type="GO" id="GO:0005886">
    <property type="term" value="C:plasma membrane"/>
    <property type="evidence" value="ECO:0007669"/>
    <property type="project" value="UniProtKB-SubCell"/>
</dbReference>
<dbReference type="PANTHER" id="PTHR30482">
    <property type="entry name" value="HIGH-AFFINITY BRANCHED-CHAIN AMINO ACID TRANSPORT SYSTEM PERMEASE"/>
    <property type="match status" value="1"/>
</dbReference>
<dbReference type="OrthoDB" id="9814461at2"/>
<dbReference type="GO" id="GO:0015658">
    <property type="term" value="F:branched-chain amino acid transmembrane transporter activity"/>
    <property type="evidence" value="ECO:0007669"/>
    <property type="project" value="InterPro"/>
</dbReference>
<feature type="transmembrane region" description="Helical" evidence="6">
    <location>
        <begin position="337"/>
        <end position="364"/>
    </location>
</feature>
<proteinExistence type="predicted"/>
<feature type="transmembrane region" description="Helical" evidence="6">
    <location>
        <begin position="7"/>
        <end position="28"/>
    </location>
</feature>
<evidence type="ECO:0000256" key="4">
    <source>
        <dbReference type="ARBA" id="ARBA00022989"/>
    </source>
</evidence>
<gene>
    <name evidence="8" type="primary">livM</name>
    <name evidence="8" type="ORF">I6G29_00785</name>
    <name evidence="9" type="ORF">NCTC11997_00193</name>
</gene>
<organism evidence="9 10">
    <name type="scientific">Oligella ureolytica</name>
    <dbReference type="NCBI Taxonomy" id="90244"/>
    <lineage>
        <taxon>Bacteria</taxon>
        <taxon>Pseudomonadati</taxon>
        <taxon>Pseudomonadota</taxon>
        <taxon>Betaproteobacteria</taxon>
        <taxon>Burkholderiales</taxon>
        <taxon>Alcaligenaceae</taxon>
        <taxon>Oligella</taxon>
    </lineage>
</organism>
<evidence type="ECO:0000256" key="1">
    <source>
        <dbReference type="ARBA" id="ARBA00004651"/>
    </source>
</evidence>
<sequence>MAENLKSAIFAAVLTAVMVIPIFGLQLIRQGAQTIIVPDWEFVIMGVAAVFVVQLVKPYIFKNIASAGKKSRWALPVLKPRTINLLLLLVVVLAAIWPFFSSRSHVDIATLVLIYVMLGLGLNIVVGYAGLLDLGFVGFYAVGAYTYALLFHWAGWGFWAALPMAGAMAALFGYILGFPVLRLRGDYLAIVTLGFGEIIRLLLINLSQWTGGPDGIANIPKPTLLGHVMARRAPEGEQTFHQMMGWVYNSNHVVIYLYLLALALAVITLIVSNRLIRMPIGRTWEALREDEIACRSLGLNPTSIKLSAFTLGAMFAGFGGAFFAARQGLVNPESFTFIESALILAVVVLGGMGSQLGVILAAILLTALPEVARQFAEYRMLIFGLIMVLMMVWRPQGLLPAQRPQVEIK</sequence>
<dbReference type="RefSeq" id="WP_018574930.1">
    <property type="nucleotide sequence ID" value="NZ_CP065725.1"/>
</dbReference>
<dbReference type="STRING" id="1122619.GCA_000373745_01756"/>
<evidence type="ECO:0000313" key="11">
    <source>
        <dbReference type="Proteomes" id="UP000594903"/>
    </source>
</evidence>
<feature type="transmembrane region" description="Helical" evidence="6">
    <location>
        <begin position="131"/>
        <end position="150"/>
    </location>
</feature>
<reference evidence="8 11" key="2">
    <citation type="submission" date="2020-12" db="EMBL/GenBank/DDBJ databases">
        <title>FDA dAtabase for Regulatory Grade micrObial Sequences (FDA-ARGOS): Supporting development and validation of Infectious Disease Dx tests.</title>
        <authorList>
            <person name="Sproer C."/>
            <person name="Gronow S."/>
            <person name="Severitt S."/>
            <person name="Schroder I."/>
            <person name="Tallon L."/>
            <person name="Sadzewicz L."/>
            <person name="Zhao X."/>
            <person name="Boylan J."/>
            <person name="Ott S."/>
            <person name="Bowen H."/>
            <person name="Vavikolanu K."/>
            <person name="Mehta A."/>
            <person name="Aluvathingal J."/>
            <person name="Nadendla S."/>
            <person name="Lowell S."/>
            <person name="Myers T."/>
            <person name="Yan Y."/>
            <person name="Sichtig H."/>
        </authorList>
    </citation>
    <scope>NUCLEOTIDE SEQUENCE [LARGE SCALE GENOMIC DNA]</scope>
    <source>
        <strain evidence="8 11">FDAARGOS_872</strain>
    </source>
</reference>
<dbReference type="Pfam" id="PF02653">
    <property type="entry name" value="BPD_transp_2"/>
    <property type="match status" value="1"/>
</dbReference>
<keyword evidence="11" id="KW-1185">Reference proteome</keyword>
<protein>
    <submittedName>
        <fullName evidence="8">High-affinity branched-chain amino acid ABC transporter permease LivM</fullName>
    </submittedName>
    <submittedName>
        <fullName evidence="9">Leucine/isoleucine/valine transporter permease subunit</fullName>
    </submittedName>
</protein>
<dbReference type="EMBL" id="CP065725">
    <property type="protein sequence ID" value="QPT40211.1"/>
    <property type="molecule type" value="Genomic_DNA"/>
</dbReference>
<dbReference type="Proteomes" id="UP000594903">
    <property type="component" value="Chromosome"/>
</dbReference>
<keyword evidence="2" id="KW-1003">Cell membrane</keyword>
<evidence type="ECO:0000313" key="9">
    <source>
        <dbReference type="EMBL" id="SUA50418.1"/>
    </source>
</evidence>
<name>A0A378X9R3_9BURK</name>
<feature type="transmembrane region" description="Helical" evidence="6">
    <location>
        <begin position="376"/>
        <end position="393"/>
    </location>
</feature>
<keyword evidence="5 6" id="KW-0472">Membrane</keyword>
<comment type="subcellular location">
    <subcellularLocation>
        <location evidence="1">Cell membrane</location>
        <topology evidence="1">Multi-pass membrane protein</topology>
    </subcellularLocation>
</comment>
<evidence type="ECO:0000256" key="6">
    <source>
        <dbReference type="SAM" id="Phobius"/>
    </source>
</evidence>
<dbReference type="PANTHER" id="PTHR30482:SF20">
    <property type="entry name" value="HIGH-AFFINITY BRANCHED-CHAIN AMINO ACID TRANSPORT SYSTEM PERMEASE PROTEIN LIVM"/>
    <property type="match status" value="1"/>
</dbReference>
<keyword evidence="4 6" id="KW-1133">Transmembrane helix</keyword>
<reference evidence="9 10" key="1">
    <citation type="submission" date="2018-06" db="EMBL/GenBank/DDBJ databases">
        <authorList>
            <consortium name="Pathogen Informatics"/>
            <person name="Doyle S."/>
        </authorList>
    </citation>
    <scope>NUCLEOTIDE SEQUENCE [LARGE SCALE GENOMIC DNA]</scope>
    <source>
        <strain evidence="9 10">NCTC11997</strain>
    </source>
</reference>
<dbReference type="InterPro" id="IPR001851">
    <property type="entry name" value="ABC_transp_permease"/>
</dbReference>
<evidence type="ECO:0000259" key="7">
    <source>
        <dbReference type="Pfam" id="PF11862"/>
    </source>
</evidence>
<feature type="domain" description="High-affinity branched-chain amino acid transport system permease LivHM N-terminal" evidence="7">
    <location>
        <begin position="4"/>
        <end position="97"/>
    </location>
</feature>
<dbReference type="InterPro" id="IPR021807">
    <property type="entry name" value="LivHM_N"/>
</dbReference>
<dbReference type="EMBL" id="UGSB01000001">
    <property type="protein sequence ID" value="SUA50418.1"/>
    <property type="molecule type" value="Genomic_DNA"/>
</dbReference>
<feature type="transmembrane region" description="Helical" evidence="6">
    <location>
        <begin position="106"/>
        <end position="126"/>
    </location>
</feature>
<evidence type="ECO:0000256" key="5">
    <source>
        <dbReference type="ARBA" id="ARBA00023136"/>
    </source>
</evidence>
<dbReference type="AlphaFoldDB" id="A0A378X9R3"/>
<evidence type="ECO:0000313" key="10">
    <source>
        <dbReference type="Proteomes" id="UP000254603"/>
    </source>
</evidence>
<feature type="transmembrane region" description="Helical" evidence="6">
    <location>
        <begin position="306"/>
        <end position="325"/>
    </location>
</feature>
<feature type="transmembrane region" description="Helical" evidence="6">
    <location>
        <begin position="82"/>
        <end position="100"/>
    </location>
</feature>
<dbReference type="Proteomes" id="UP000254603">
    <property type="component" value="Unassembled WGS sequence"/>
</dbReference>
<dbReference type="InterPro" id="IPR043428">
    <property type="entry name" value="LivM-like"/>
</dbReference>
<evidence type="ECO:0000313" key="8">
    <source>
        <dbReference type="EMBL" id="QPT40211.1"/>
    </source>
</evidence>
<dbReference type="Pfam" id="PF11862">
    <property type="entry name" value="DUF3382"/>
    <property type="match status" value="1"/>
</dbReference>
<evidence type="ECO:0000256" key="2">
    <source>
        <dbReference type="ARBA" id="ARBA00022475"/>
    </source>
</evidence>
<dbReference type="CDD" id="cd06581">
    <property type="entry name" value="TM_PBP1_LivM_like"/>
    <property type="match status" value="1"/>
</dbReference>
<keyword evidence="3 6" id="KW-0812">Transmembrane</keyword>